<dbReference type="EMBL" id="OC915100">
    <property type="protein sequence ID" value="CAD7638631.1"/>
    <property type="molecule type" value="Genomic_DNA"/>
</dbReference>
<feature type="compositionally biased region" description="Polar residues" evidence="3">
    <location>
        <begin position="406"/>
        <end position="415"/>
    </location>
</feature>
<organism evidence="6">
    <name type="scientific">Oppiella nova</name>
    <dbReference type="NCBI Taxonomy" id="334625"/>
    <lineage>
        <taxon>Eukaryota</taxon>
        <taxon>Metazoa</taxon>
        <taxon>Ecdysozoa</taxon>
        <taxon>Arthropoda</taxon>
        <taxon>Chelicerata</taxon>
        <taxon>Arachnida</taxon>
        <taxon>Acari</taxon>
        <taxon>Acariformes</taxon>
        <taxon>Sarcoptiformes</taxon>
        <taxon>Oribatida</taxon>
        <taxon>Brachypylina</taxon>
        <taxon>Oppioidea</taxon>
        <taxon>Oppiidae</taxon>
        <taxon>Oppiella</taxon>
    </lineage>
</organism>
<evidence type="ECO:0000256" key="2">
    <source>
        <dbReference type="ARBA" id="ARBA00013750"/>
    </source>
</evidence>
<dbReference type="InterPro" id="IPR039742">
    <property type="entry name" value="Shq1"/>
</dbReference>
<proteinExistence type="inferred from homology"/>
<dbReference type="PANTHER" id="PTHR12967:SF0">
    <property type="entry name" value="PROTEIN SHQ1 HOMOLOG"/>
    <property type="match status" value="1"/>
</dbReference>
<feature type="domain" description="SHQ1-like CS" evidence="5">
    <location>
        <begin position="2"/>
        <end position="50"/>
    </location>
</feature>
<name>A0A7R9LC31_9ACAR</name>
<feature type="region of interest" description="Disordered" evidence="3">
    <location>
        <begin position="371"/>
        <end position="432"/>
    </location>
</feature>
<evidence type="ECO:0000256" key="3">
    <source>
        <dbReference type="SAM" id="MobiDB-lite"/>
    </source>
</evidence>
<sequence>MFRLSLPSKVIEDGEEETDYDSKSGTFVVKISKLNKGEHFEGLDLLTKLLSNESNKQITKKSLIEVIDGQEVNTESDFLIDEDFDWHLEQTVRHESDDLLLFGQTYGFADQYSAVVARIVEEFNDLIDIKDPEHKSYSERREERLATESEDFNDDHYLSDLYDQNEIISNLNSYEFPFCDTFSDDQRFKLKDLPKKEYILEKCIKKKLLLGMIDILFGYAYDMRVNEGDHNVESGWTVCKLSATLSWFDSYDSLKEVIITSIRRSLCYPLYREWSLSLKVLEDVIRIIELGQNCVLNCFLDIHKMFNESGDGRYLLNDLYITDYCVWLQSLKSNTFESLATALQHIRVNKSDVNLDLDVLERAAKLAIDEQRDCHSNESPADNSNNDNYSESNDNKKLLHNKNECNSKATETPSELNKKDIDKQIDSDDDSD</sequence>
<dbReference type="GO" id="GO:0005654">
    <property type="term" value="C:nucleoplasm"/>
    <property type="evidence" value="ECO:0007669"/>
    <property type="project" value="TreeGrafter"/>
</dbReference>
<feature type="compositionally biased region" description="Basic and acidic residues" evidence="3">
    <location>
        <begin position="416"/>
        <end position="426"/>
    </location>
</feature>
<evidence type="ECO:0000259" key="5">
    <source>
        <dbReference type="Pfam" id="PF21413"/>
    </source>
</evidence>
<dbReference type="EMBL" id="CAJPVJ010000275">
    <property type="protein sequence ID" value="CAG2161907.1"/>
    <property type="molecule type" value="Genomic_DNA"/>
</dbReference>
<dbReference type="Pfam" id="PF04925">
    <property type="entry name" value="SHQ1"/>
    <property type="match status" value="1"/>
</dbReference>
<evidence type="ECO:0000256" key="1">
    <source>
        <dbReference type="ARBA" id="ARBA00005607"/>
    </source>
</evidence>
<feature type="compositionally biased region" description="Basic and acidic residues" evidence="3">
    <location>
        <begin position="393"/>
        <end position="405"/>
    </location>
</feature>
<dbReference type="GO" id="GO:0000493">
    <property type="term" value="P:box H/ACA snoRNP assembly"/>
    <property type="evidence" value="ECO:0007669"/>
    <property type="project" value="InterPro"/>
</dbReference>
<gene>
    <name evidence="6" type="ORF">ONB1V03_LOCUS1508</name>
</gene>
<feature type="compositionally biased region" description="Low complexity" evidence="3">
    <location>
        <begin position="382"/>
        <end position="392"/>
    </location>
</feature>
<dbReference type="OrthoDB" id="73639at2759"/>
<keyword evidence="7" id="KW-1185">Reference proteome</keyword>
<accession>A0A7R9LC31</accession>
<evidence type="ECO:0000259" key="4">
    <source>
        <dbReference type="Pfam" id="PF04925"/>
    </source>
</evidence>
<reference evidence="6" key="1">
    <citation type="submission" date="2020-11" db="EMBL/GenBank/DDBJ databases">
        <authorList>
            <person name="Tran Van P."/>
        </authorList>
    </citation>
    <scope>NUCLEOTIDE SEQUENCE</scope>
</reference>
<dbReference type="GO" id="GO:0051082">
    <property type="term" value="F:unfolded protein binding"/>
    <property type="evidence" value="ECO:0007669"/>
    <property type="project" value="TreeGrafter"/>
</dbReference>
<evidence type="ECO:0000313" key="6">
    <source>
        <dbReference type="EMBL" id="CAD7638631.1"/>
    </source>
</evidence>
<dbReference type="InterPro" id="IPR008978">
    <property type="entry name" value="HSP20-like_chaperone"/>
</dbReference>
<dbReference type="GO" id="GO:0005737">
    <property type="term" value="C:cytoplasm"/>
    <property type="evidence" value="ECO:0007669"/>
    <property type="project" value="TreeGrafter"/>
</dbReference>
<dbReference type="Proteomes" id="UP000728032">
    <property type="component" value="Unassembled WGS sequence"/>
</dbReference>
<dbReference type="PANTHER" id="PTHR12967">
    <property type="entry name" value="PROTEIN SHQ1 HOMOLOG"/>
    <property type="match status" value="1"/>
</dbReference>
<feature type="domain" description="Shq1 C-terminal" evidence="4">
    <location>
        <begin position="181"/>
        <end position="357"/>
    </location>
</feature>
<dbReference type="AlphaFoldDB" id="A0A7R9LC31"/>
<dbReference type="Gene3D" id="2.60.40.790">
    <property type="match status" value="1"/>
</dbReference>
<comment type="similarity">
    <text evidence="1">Belongs to the SHQ1 family.</text>
</comment>
<dbReference type="Pfam" id="PF21413">
    <property type="entry name" value="SHQ1-like_CS"/>
    <property type="match status" value="1"/>
</dbReference>
<dbReference type="InterPro" id="IPR007009">
    <property type="entry name" value="Shq1_C"/>
</dbReference>
<dbReference type="InterPro" id="IPR048696">
    <property type="entry name" value="SHQ1-like_CS"/>
</dbReference>
<evidence type="ECO:0000313" key="7">
    <source>
        <dbReference type="Proteomes" id="UP000728032"/>
    </source>
</evidence>
<protein>
    <recommendedName>
        <fullName evidence="2">Protein SHQ1 homolog</fullName>
    </recommendedName>
</protein>